<dbReference type="PANTHER" id="PTHR43293">
    <property type="entry name" value="ACETATE COA-TRANSFERASE YDIF"/>
    <property type="match status" value="1"/>
</dbReference>
<protein>
    <submittedName>
        <fullName evidence="4">Acyl CoA:acetate/3-ketoacid CoA transferase</fullName>
    </submittedName>
</protein>
<organism evidence="4 5">
    <name type="scientific">Staphylococcus kloosii</name>
    <dbReference type="NCBI Taxonomy" id="29384"/>
    <lineage>
        <taxon>Bacteria</taxon>
        <taxon>Bacillati</taxon>
        <taxon>Bacillota</taxon>
        <taxon>Bacilli</taxon>
        <taxon>Bacillales</taxon>
        <taxon>Staphylococcaceae</taxon>
        <taxon>Staphylococcus</taxon>
    </lineage>
</organism>
<accession>A0A151A2P4</accession>
<proteinExistence type="inferred from homology"/>
<dbReference type="RefSeq" id="WP_061853890.1">
    <property type="nucleotide sequence ID" value="NZ_LUGM01000002.1"/>
</dbReference>
<dbReference type="Gene3D" id="3.40.1080.10">
    <property type="entry name" value="Glutaconate Coenzyme A-transferase"/>
    <property type="match status" value="2"/>
</dbReference>
<evidence type="ECO:0000256" key="1">
    <source>
        <dbReference type="ARBA" id="ARBA00007154"/>
    </source>
</evidence>
<evidence type="ECO:0000256" key="2">
    <source>
        <dbReference type="ARBA" id="ARBA00022679"/>
    </source>
</evidence>
<comment type="similarity">
    <text evidence="1 3">Belongs to the 3-oxoacid CoA-transferase family.</text>
</comment>
<dbReference type="SUPFAM" id="SSF100950">
    <property type="entry name" value="NagB/RpiA/CoA transferase-like"/>
    <property type="match status" value="2"/>
</dbReference>
<dbReference type="InterPro" id="IPR004165">
    <property type="entry name" value="CoA_trans_fam_I"/>
</dbReference>
<evidence type="ECO:0000313" key="5">
    <source>
        <dbReference type="Proteomes" id="UP000075418"/>
    </source>
</evidence>
<dbReference type="InterPro" id="IPR014388">
    <property type="entry name" value="3-oxoacid_CoA-transferase"/>
</dbReference>
<dbReference type="AlphaFoldDB" id="A0A151A2P4"/>
<dbReference type="Pfam" id="PF01144">
    <property type="entry name" value="CoA_trans"/>
    <property type="match status" value="1"/>
</dbReference>
<gene>
    <name evidence="4" type="ORF">A0131_02400</name>
</gene>
<dbReference type="GO" id="GO:0008410">
    <property type="term" value="F:CoA-transferase activity"/>
    <property type="evidence" value="ECO:0007669"/>
    <property type="project" value="InterPro"/>
</dbReference>
<dbReference type="PANTHER" id="PTHR43293:SF1">
    <property type="entry name" value="ACETATE COA-TRANSFERASE YDIF"/>
    <property type="match status" value="1"/>
</dbReference>
<keyword evidence="2 3" id="KW-0808">Transferase</keyword>
<dbReference type="PIRSF" id="PIRSF000858">
    <property type="entry name" value="SCOT-t"/>
    <property type="match status" value="1"/>
</dbReference>
<evidence type="ECO:0000313" key="4">
    <source>
        <dbReference type="EMBL" id="KYH13659.1"/>
    </source>
</evidence>
<dbReference type="EMBL" id="LUGM01000002">
    <property type="protein sequence ID" value="KYH13659.1"/>
    <property type="molecule type" value="Genomic_DNA"/>
</dbReference>
<dbReference type="Proteomes" id="UP000075418">
    <property type="component" value="Unassembled WGS sequence"/>
</dbReference>
<dbReference type="InterPro" id="IPR037171">
    <property type="entry name" value="NagB/RpiA_transferase-like"/>
</dbReference>
<sequence length="522" mass="57887">MKIITAKELKNLVKSHDTIALSALSVGNLPVAILKHLTDYYDETKQLDNLTIMVANDISDYAGDGVDLDAFIKRNMVKRLISSIIVASPATISAIKNNELEAYFLPQGVMTTNYRNQTFASPGTITTIGLHTTVDPRYTGGKANDRTSEDLVQLTEVNGKEYLLYQFPEVDVALLRGTYADRQGNIYMNHEAHLSEAYSVALAAHRNNGKVIVQVKAVVEDGSFKPTDVFIPSALVDYVMVNDNPRYHKQVVQTYYDPALSGHYKVLEMPGPYIKMSSRKVILRRAAQFLTRGDMVSIGFGINNELSNLLVEEDVRDLVHLNIDTGVFDGYIGSNDYLSMHYNLSARMRHEMTWDFIYNGGLDIAYLSFAEIDQHGNVNVSSYGNKLNGCGGFIDISQTVDTIVFSGSLVVGGQLDCVHNKLVINEEGKATKFVDEVRNVDFNAEYALSKGQTVYYVTERAVFQLTNSGLKLIEIAPGVDIDKDILANMSFKPIVPDDIGLMDASMFQEHWGNLHKSLGSNS</sequence>
<comment type="caution">
    <text evidence="4">The sequence shown here is derived from an EMBL/GenBank/DDBJ whole genome shotgun (WGS) entry which is preliminary data.</text>
</comment>
<name>A0A151A2P4_9STAP</name>
<reference evidence="4 5" key="1">
    <citation type="submission" date="2016-02" db="EMBL/GenBank/DDBJ databases">
        <title>Draft genome sequence of hydrocarbon degrading Staphylococcus saprophyticus Strain CNV2, isolated from crude-oil contaminated soil from Noonmati Oil Refinery, Guwahati, Assam, India.</title>
        <authorList>
            <person name="Mukherjee A."/>
            <person name="Chettri B."/>
            <person name="Langpoklakpam J."/>
            <person name="Singh A.K."/>
            <person name="Chattopadhyay D.J."/>
        </authorList>
    </citation>
    <scope>NUCLEOTIDE SEQUENCE [LARGE SCALE GENOMIC DNA]</scope>
    <source>
        <strain evidence="4 5">CNV2</strain>
    </source>
</reference>
<evidence type="ECO:0000256" key="3">
    <source>
        <dbReference type="PIRNR" id="PIRNR000858"/>
    </source>
</evidence>
<dbReference type="GO" id="GO:0046952">
    <property type="term" value="P:ketone body catabolic process"/>
    <property type="evidence" value="ECO:0007669"/>
    <property type="project" value="InterPro"/>
</dbReference>
<dbReference type="SMART" id="SM00882">
    <property type="entry name" value="CoA_trans"/>
    <property type="match status" value="1"/>
</dbReference>